<dbReference type="GO" id="GO:0046872">
    <property type="term" value="F:metal ion binding"/>
    <property type="evidence" value="ECO:0007669"/>
    <property type="project" value="UniProtKB-KW"/>
</dbReference>
<keyword evidence="4" id="KW-0547">Nucleotide-binding</keyword>
<dbReference type="GO" id="GO:0017000">
    <property type="term" value="P:antibiotic biosynthetic process"/>
    <property type="evidence" value="ECO:0007669"/>
    <property type="project" value="InterPro"/>
</dbReference>
<comment type="cofactor">
    <cofactor evidence="2">
        <name>Co(2+)</name>
        <dbReference type="ChEBI" id="CHEBI:48828"/>
    </cofactor>
</comment>
<dbReference type="InterPro" id="IPR030960">
    <property type="entry name" value="DHQS/DOIS_N"/>
</dbReference>
<dbReference type="Pfam" id="PF24621">
    <property type="entry name" value="DHQS_C"/>
    <property type="match status" value="1"/>
</dbReference>
<feature type="domain" description="3-dehydroquinate synthase N-terminal" evidence="9">
    <location>
        <begin position="77"/>
        <end position="187"/>
    </location>
</feature>
<keyword evidence="6" id="KW-0456">Lyase</keyword>
<dbReference type="InterPro" id="IPR030963">
    <property type="entry name" value="DHQ_synth_fam"/>
</dbReference>
<evidence type="ECO:0000313" key="11">
    <source>
        <dbReference type="EMBL" id="EMZ19641.1"/>
    </source>
</evidence>
<organism evidence="11 12">
    <name type="scientific">Eubacterium plexicaudatum ASF492</name>
    <dbReference type="NCBI Taxonomy" id="1235802"/>
    <lineage>
        <taxon>Bacteria</taxon>
        <taxon>Bacillati</taxon>
        <taxon>Bacillota</taxon>
        <taxon>Clostridia</taxon>
        <taxon>Eubacteriales</taxon>
        <taxon>Eubacteriaceae</taxon>
        <taxon>Eubacterium</taxon>
    </lineage>
</organism>
<evidence type="ECO:0000256" key="3">
    <source>
        <dbReference type="ARBA" id="ARBA00022723"/>
    </source>
</evidence>
<dbReference type="AlphaFoldDB" id="N1ZUP5"/>
<dbReference type="HOGENOM" id="CLU_001201_0_4_9"/>
<dbReference type="Proteomes" id="UP000012589">
    <property type="component" value="Unassembled WGS sequence"/>
</dbReference>
<dbReference type="SUPFAM" id="SSF56796">
    <property type="entry name" value="Dehydroquinate synthase-like"/>
    <property type="match status" value="1"/>
</dbReference>
<dbReference type="InterPro" id="IPR050071">
    <property type="entry name" value="Dehydroquinate_synthase"/>
</dbReference>
<keyword evidence="3" id="KW-0479">Metal-binding</keyword>
<dbReference type="Gene3D" id="1.20.1090.10">
    <property type="entry name" value="Dehydroquinate synthase-like - alpha domain"/>
    <property type="match status" value="1"/>
</dbReference>
<evidence type="ECO:0000256" key="4">
    <source>
        <dbReference type="ARBA" id="ARBA00022741"/>
    </source>
</evidence>
<reference evidence="11 12" key="1">
    <citation type="journal article" date="2014" name="Genome Announc.">
        <title>Draft genome sequences of the altered schaedler flora, a defined bacterial community from gnotobiotic mice.</title>
        <authorList>
            <person name="Wannemuehler M.J."/>
            <person name="Overstreet A.M."/>
            <person name="Ward D.V."/>
            <person name="Phillips G.J."/>
        </authorList>
    </citation>
    <scope>NUCLEOTIDE SEQUENCE [LARGE SCALE GENOMIC DNA]</scope>
    <source>
        <strain evidence="11 12">ASF492</strain>
    </source>
</reference>
<proteinExistence type="predicted"/>
<evidence type="ECO:0000256" key="7">
    <source>
        <dbReference type="ARBA" id="ARBA00023285"/>
    </source>
</evidence>
<evidence type="ECO:0000256" key="6">
    <source>
        <dbReference type="ARBA" id="ARBA00023239"/>
    </source>
</evidence>
<evidence type="ECO:0000256" key="2">
    <source>
        <dbReference type="ARBA" id="ARBA00001941"/>
    </source>
</evidence>
<dbReference type="STRING" id="1235802.C823_05466"/>
<dbReference type="Gene3D" id="3.40.50.1970">
    <property type="match status" value="1"/>
</dbReference>
<protein>
    <submittedName>
        <fullName evidence="11">Uncharacterized protein</fullName>
    </submittedName>
</protein>
<dbReference type="InterPro" id="IPR035872">
    <property type="entry name" value="EEVS-like"/>
</dbReference>
<keyword evidence="8" id="KW-1133">Transmembrane helix</keyword>
<keyword evidence="8" id="KW-0472">Membrane</keyword>
<dbReference type="GO" id="GO:0003856">
    <property type="term" value="F:3-dehydroquinate synthase activity"/>
    <property type="evidence" value="ECO:0007669"/>
    <property type="project" value="TreeGrafter"/>
</dbReference>
<dbReference type="Pfam" id="PF01761">
    <property type="entry name" value="DHQ_synthase"/>
    <property type="match status" value="1"/>
</dbReference>
<evidence type="ECO:0000259" key="10">
    <source>
        <dbReference type="Pfam" id="PF24621"/>
    </source>
</evidence>
<feature type="transmembrane region" description="Helical" evidence="8">
    <location>
        <begin position="106"/>
        <end position="126"/>
    </location>
</feature>
<name>N1ZUP5_9FIRM</name>
<dbReference type="OrthoDB" id="9806583at2"/>
<evidence type="ECO:0000256" key="5">
    <source>
        <dbReference type="ARBA" id="ARBA00023027"/>
    </source>
</evidence>
<dbReference type="GO" id="GO:0000166">
    <property type="term" value="F:nucleotide binding"/>
    <property type="evidence" value="ECO:0007669"/>
    <property type="project" value="UniProtKB-KW"/>
</dbReference>
<dbReference type="EMBL" id="AQFT01000160">
    <property type="protein sequence ID" value="EMZ19641.1"/>
    <property type="molecule type" value="Genomic_DNA"/>
</dbReference>
<dbReference type="eggNOG" id="COG0337">
    <property type="taxonomic scope" value="Bacteria"/>
</dbReference>
<evidence type="ECO:0000313" key="12">
    <source>
        <dbReference type="Proteomes" id="UP000012589"/>
    </source>
</evidence>
<dbReference type="InterPro" id="IPR056179">
    <property type="entry name" value="DHQS_C"/>
</dbReference>
<sequence length="385" mass="44263">MVLQTSEKVAVKESDSIEYEVIRVHKLFDLDNSTLADYIADRKCFVVISDKVYNLYGEKIAGYLEKYLRCQYVLFPLEDNENNKNFETIQNILYEAKKLGLGRKDIMIGIGGGIILDMVGFAASMYRRRINYIRIPTTLIGYIDAGVGIKTGINFDGAKNFIGAFYPPEICLNDYAFLQTLPIDELKSGFSEILKMAIVVDRHLFDLVETNYKILLEEQFRNEIGYKVMHMSIYDMVQQLSTNFHEKDLMRLVDFGHTFSPFIEEYSAYRISHGHAVGLDIAISTEIAFLMKLLDKESHDRILKIFLDVGLDIYNRETFEPDKIAQSLKKIVLHRGGNINLVLPKELGEGIFVKNLEEISVDLLREAFVRLEAVQEKYKDGEIWV</sequence>
<dbReference type="PATRIC" id="fig|1235802.3.peg.5764"/>
<dbReference type="PANTHER" id="PTHR43622">
    <property type="entry name" value="3-DEHYDROQUINATE SYNTHASE"/>
    <property type="match status" value="1"/>
</dbReference>
<comment type="caution">
    <text evidence="11">The sequence shown here is derived from an EMBL/GenBank/DDBJ whole genome shotgun (WGS) entry which is preliminary data.</text>
</comment>
<accession>N1ZUP5</accession>
<dbReference type="PIRSF" id="PIRSF001455">
    <property type="entry name" value="DHQ_synth"/>
    <property type="match status" value="1"/>
</dbReference>
<dbReference type="PANTHER" id="PTHR43622:SF3">
    <property type="entry name" value="2-EPI-5-EPI-VALIOLONE SYNTHASE"/>
    <property type="match status" value="1"/>
</dbReference>
<keyword evidence="8" id="KW-0812">Transmembrane</keyword>
<feature type="domain" description="3-dehydroquinate synthase C-terminal" evidence="10">
    <location>
        <begin position="189"/>
        <end position="328"/>
    </location>
</feature>
<dbReference type="CDD" id="cd08199">
    <property type="entry name" value="EEVS"/>
    <property type="match status" value="1"/>
</dbReference>
<keyword evidence="5" id="KW-0520">NAD</keyword>
<keyword evidence="12" id="KW-1185">Reference proteome</keyword>
<evidence type="ECO:0000259" key="9">
    <source>
        <dbReference type="Pfam" id="PF01761"/>
    </source>
</evidence>
<keyword evidence="7" id="KW-0170">Cobalt</keyword>
<comment type="cofactor">
    <cofactor evidence="1">
        <name>NAD(+)</name>
        <dbReference type="ChEBI" id="CHEBI:57540"/>
    </cofactor>
</comment>
<gene>
    <name evidence="11" type="ORF">C823_05466</name>
</gene>
<evidence type="ECO:0000256" key="8">
    <source>
        <dbReference type="SAM" id="Phobius"/>
    </source>
</evidence>
<evidence type="ECO:0000256" key="1">
    <source>
        <dbReference type="ARBA" id="ARBA00001911"/>
    </source>
</evidence>
<dbReference type="GO" id="GO:0009073">
    <property type="term" value="P:aromatic amino acid family biosynthetic process"/>
    <property type="evidence" value="ECO:0007669"/>
    <property type="project" value="InterPro"/>
</dbReference>